<feature type="chain" id="PRO_5047430553" evidence="1">
    <location>
        <begin position="27"/>
        <end position="206"/>
    </location>
</feature>
<evidence type="ECO:0000313" key="2">
    <source>
        <dbReference type="EMBL" id="WBO24013.1"/>
    </source>
</evidence>
<dbReference type="EMBL" id="CP115174">
    <property type="protein sequence ID" value="WBO24013.1"/>
    <property type="molecule type" value="Genomic_DNA"/>
</dbReference>
<sequence>MAECFLTRRGLMAMLATIGLPAKAPAAPQNGLAAAAHGVDPVLVARALDALARHNAAIWSRDVIAIADFGRPSAMPRLHLIDILTGTTTSLRVAHGKGSDPDHSGMLHSFSDVEGSAATSEGAYLTAELYTGVHGLSRRLIGLDPSDAHAEERAIVIHSAWYAGEDVAIRQGKLGRSDGCFAVSPADIALVLSMLGQGRLLYAGRA</sequence>
<dbReference type="Proteomes" id="UP001210865">
    <property type="component" value="Chromosome"/>
</dbReference>
<keyword evidence="3" id="KW-1185">Reference proteome</keyword>
<dbReference type="RefSeq" id="WP_270078642.1">
    <property type="nucleotide sequence ID" value="NZ_CP115174.1"/>
</dbReference>
<feature type="signal peptide" evidence="1">
    <location>
        <begin position="1"/>
        <end position="26"/>
    </location>
</feature>
<dbReference type="PANTHER" id="PTHR38477:SF1">
    <property type="entry name" value="MUREIN L,D-TRANSPEPTIDASE CATALYTIC DOMAIN FAMILY PROTEIN"/>
    <property type="match status" value="1"/>
</dbReference>
<protein>
    <submittedName>
        <fullName evidence="2">Murein L,D-transpeptidase catalytic domain family protein</fullName>
    </submittedName>
</protein>
<organism evidence="2 3">
    <name type="scientific">Sphingomonas abietis</name>
    <dbReference type="NCBI Taxonomy" id="3012344"/>
    <lineage>
        <taxon>Bacteria</taxon>
        <taxon>Pseudomonadati</taxon>
        <taxon>Pseudomonadota</taxon>
        <taxon>Alphaproteobacteria</taxon>
        <taxon>Sphingomonadales</taxon>
        <taxon>Sphingomonadaceae</taxon>
        <taxon>Sphingomonas</taxon>
    </lineage>
</organism>
<evidence type="ECO:0000256" key="1">
    <source>
        <dbReference type="SAM" id="SignalP"/>
    </source>
</evidence>
<gene>
    <name evidence="2" type="ORF">PBT88_07860</name>
</gene>
<reference evidence="2 3" key="1">
    <citation type="submission" date="2022-12" db="EMBL/GenBank/DDBJ databases">
        <title>Sphingomonas abieness sp. nov., an endophytic bacterium isolated from Abies koreana.</title>
        <authorList>
            <person name="Jiang L."/>
            <person name="Lee J."/>
        </authorList>
    </citation>
    <scope>NUCLEOTIDE SEQUENCE [LARGE SCALE GENOMIC DNA]</scope>
    <source>
        <strain evidence="3">PAMB 00755</strain>
    </source>
</reference>
<name>A0ABY7NTN1_9SPHN</name>
<accession>A0ABY7NTN1</accession>
<dbReference type="PANTHER" id="PTHR38477">
    <property type="entry name" value="HYPOTHETICAL EXPORTED PROTEIN"/>
    <property type="match status" value="1"/>
</dbReference>
<evidence type="ECO:0000313" key="3">
    <source>
        <dbReference type="Proteomes" id="UP001210865"/>
    </source>
</evidence>
<dbReference type="InterPro" id="IPR032676">
    <property type="entry name" value="YkuD_2"/>
</dbReference>
<keyword evidence="1" id="KW-0732">Signal</keyword>
<dbReference type="Pfam" id="PF13645">
    <property type="entry name" value="YkuD_2"/>
    <property type="match status" value="1"/>
</dbReference>
<proteinExistence type="predicted"/>